<comment type="caution">
    <text evidence="1">The sequence shown here is derived from an EMBL/GenBank/DDBJ whole genome shotgun (WGS) entry which is preliminary data.</text>
</comment>
<evidence type="ECO:0000313" key="1">
    <source>
        <dbReference type="EMBL" id="MBC3830445.1"/>
    </source>
</evidence>
<protein>
    <recommendedName>
        <fullName evidence="3">HEAT repeat domain-containing protein</fullName>
    </recommendedName>
</protein>
<name>A0ABR6XLQ3_9BURK</name>
<dbReference type="EMBL" id="JACOFU010000001">
    <property type="protein sequence ID" value="MBC3830445.1"/>
    <property type="molecule type" value="Genomic_DNA"/>
</dbReference>
<evidence type="ECO:0000313" key="2">
    <source>
        <dbReference type="Proteomes" id="UP000643610"/>
    </source>
</evidence>
<reference evidence="1 2" key="1">
    <citation type="submission" date="2020-08" db="EMBL/GenBank/DDBJ databases">
        <title>Novel species isolated from subtropical streams in China.</title>
        <authorList>
            <person name="Lu H."/>
        </authorList>
    </citation>
    <scope>NUCLEOTIDE SEQUENCE [LARGE SCALE GENOMIC DNA]</scope>
    <source>
        <strain evidence="1 2">KCTC 52442</strain>
    </source>
</reference>
<dbReference type="RefSeq" id="WP_186889457.1">
    <property type="nucleotide sequence ID" value="NZ_JBHRSY010000010.1"/>
</dbReference>
<evidence type="ECO:0008006" key="3">
    <source>
        <dbReference type="Google" id="ProtNLM"/>
    </source>
</evidence>
<organism evidence="1 2">
    <name type="scientific">Undibacterium amnicola</name>
    <dbReference type="NCBI Taxonomy" id="1834038"/>
    <lineage>
        <taxon>Bacteria</taxon>
        <taxon>Pseudomonadati</taxon>
        <taxon>Pseudomonadota</taxon>
        <taxon>Betaproteobacteria</taxon>
        <taxon>Burkholderiales</taxon>
        <taxon>Oxalobacteraceae</taxon>
        <taxon>Undibacterium</taxon>
    </lineage>
</organism>
<keyword evidence="2" id="KW-1185">Reference proteome</keyword>
<proteinExistence type="predicted"/>
<sequence length="342" mass="38954">MLTASCYTFAYQTNHPSQPSQKRQQQMEEGQRLLNQYQSNKNSLIGIGNLFSSNVETIIAIQAKGLPITAKNVESIRNLLASNSKKEEKIALLRLLGILYTYDNKSNTNHLIVQDLRHHIKSNDKDICLAALLTFSRLGYFSDSVEVLKHAYDKKILGENGYLGEIAHLLPFAPTTDQHKLLAILSTGNNSYANEVLISSFTQTSRIKKLDPSIKKALRLHFEKNQPNFPLAIGEYSVIDSFRYSNWLQSSTMLKIDMTGKTYQELIFKHLNNPDLDPRKIIAFLSTTEGKYLIDHLQNAKQKEDLKALNERAQLYSKQSPQNTIMRDLVQQITFNMESSVR</sequence>
<accession>A0ABR6XLQ3</accession>
<dbReference type="Proteomes" id="UP000643610">
    <property type="component" value="Unassembled WGS sequence"/>
</dbReference>
<gene>
    <name evidence="1" type="ORF">H8K33_02895</name>
</gene>